<dbReference type="SUPFAM" id="SSF47095">
    <property type="entry name" value="HMG-box"/>
    <property type="match status" value="1"/>
</dbReference>
<proteinExistence type="predicted"/>
<gene>
    <name evidence="1" type="ORF">Glove_329g64</name>
</gene>
<dbReference type="Proteomes" id="UP000266861">
    <property type="component" value="Unassembled WGS sequence"/>
</dbReference>
<name>A0A397HSI8_9GLOM</name>
<evidence type="ECO:0000313" key="1">
    <source>
        <dbReference type="EMBL" id="RHZ63490.1"/>
    </source>
</evidence>
<accession>A0A397HSI8</accession>
<dbReference type="Gene3D" id="1.10.30.10">
    <property type="entry name" value="High mobility group box domain"/>
    <property type="match status" value="1"/>
</dbReference>
<dbReference type="OrthoDB" id="2350706at2759"/>
<comment type="caution">
    <text evidence="1">The sequence shown here is derived from an EMBL/GenBank/DDBJ whole genome shotgun (WGS) entry which is preliminary data.</text>
</comment>
<keyword evidence="2" id="KW-1185">Reference proteome</keyword>
<evidence type="ECO:0000313" key="2">
    <source>
        <dbReference type="Proteomes" id="UP000266861"/>
    </source>
</evidence>
<organism evidence="1 2">
    <name type="scientific">Diversispora epigaea</name>
    <dbReference type="NCBI Taxonomy" id="1348612"/>
    <lineage>
        <taxon>Eukaryota</taxon>
        <taxon>Fungi</taxon>
        <taxon>Fungi incertae sedis</taxon>
        <taxon>Mucoromycota</taxon>
        <taxon>Glomeromycotina</taxon>
        <taxon>Glomeromycetes</taxon>
        <taxon>Diversisporales</taxon>
        <taxon>Diversisporaceae</taxon>
        <taxon>Diversispora</taxon>
    </lineage>
</organism>
<sequence length="445" mass="50037">MANVTESSSSSTPKIINYNNNPLPKIQVPFPPKINAKDLVAHRESPDGTKKLATRAPNAFIIFRKQFVKTARDEGHFLPMTVISSMASVAWENEKEEVRVEYKRIAREAHIQRKAMCPKSNNRRKRKEKWNLVSFIPSTSDNKPGSKMISNKSSTNMITVGNDNTTGNTNNNHHHNNIINNHISHNNHITNDLLPVKSKSILTTDTITPHEINENYFAQYYPNFSYPSYNENSDLSSYNSYDESPNLSYTSYNDDNTSPNKNININSNLNLNIINSNTNINTDPNTDLYGNTESYPSPYLISIPTINISDNNNNNNNNNNNSDNNDNNLREYNSIIENNIQQNNLYNDDDNWNGIISNLSASPSNSMSDFTSNASSSPSIASPLIISSDTPTSTLASSNFMGFTDFTTIINNTAPIITQNNYEIMDFPSIIYNSDTIMQPLIMMQ</sequence>
<protein>
    <submittedName>
        <fullName evidence="1">Uncharacterized protein</fullName>
    </submittedName>
</protein>
<reference evidence="1 2" key="1">
    <citation type="submission" date="2018-08" db="EMBL/GenBank/DDBJ databases">
        <title>Genome and evolution of the arbuscular mycorrhizal fungus Diversispora epigaea (formerly Glomus versiforme) and its bacterial endosymbionts.</title>
        <authorList>
            <person name="Sun X."/>
            <person name="Fei Z."/>
            <person name="Harrison M."/>
        </authorList>
    </citation>
    <scope>NUCLEOTIDE SEQUENCE [LARGE SCALE GENOMIC DNA]</scope>
    <source>
        <strain evidence="1 2">IT104</strain>
    </source>
</reference>
<dbReference type="AlphaFoldDB" id="A0A397HSI8"/>
<dbReference type="EMBL" id="PQFF01000301">
    <property type="protein sequence ID" value="RHZ63490.1"/>
    <property type="molecule type" value="Genomic_DNA"/>
</dbReference>
<dbReference type="InterPro" id="IPR036910">
    <property type="entry name" value="HMG_box_dom_sf"/>
</dbReference>